<feature type="region of interest" description="Disordered" evidence="1">
    <location>
        <begin position="155"/>
        <end position="338"/>
    </location>
</feature>
<feature type="signal peptide" evidence="2">
    <location>
        <begin position="1"/>
        <end position="22"/>
    </location>
</feature>
<accession>A0A935MV76</accession>
<keyword evidence="2" id="KW-0732">Signal</keyword>
<feature type="compositionally biased region" description="Low complexity" evidence="1">
    <location>
        <begin position="277"/>
        <end position="287"/>
    </location>
</feature>
<comment type="caution">
    <text evidence="3">The sequence shown here is derived from an EMBL/GenBank/DDBJ whole genome shotgun (WGS) entry which is preliminary data.</text>
</comment>
<evidence type="ECO:0000313" key="3">
    <source>
        <dbReference type="EMBL" id="MBK7414467.1"/>
    </source>
</evidence>
<organism evidence="3 4">
    <name type="scientific">Candidatus Dechloromonas phosphorivorans</name>
    <dbReference type="NCBI Taxonomy" id="2899244"/>
    <lineage>
        <taxon>Bacteria</taxon>
        <taxon>Pseudomonadati</taxon>
        <taxon>Pseudomonadota</taxon>
        <taxon>Betaproteobacteria</taxon>
        <taxon>Rhodocyclales</taxon>
        <taxon>Azonexaceae</taxon>
        <taxon>Dechloromonas</taxon>
    </lineage>
</organism>
<evidence type="ECO:0000256" key="1">
    <source>
        <dbReference type="SAM" id="MobiDB-lite"/>
    </source>
</evidence>
<protein>
    <recommendedName>
        <fullName evidence="5">BcpO-related WXXGXW repeat protein</fullName>
    </recommendedName>
</protein>
<evidence type="ECO:0000256" key="2">
    <source>
        <dbReference type="SAM" id="SignalP"/>
    </source>
</evidence>
<sequence length="338" mass="39420">MNAHPLLVAMLLLLGPANSAQAQVSFDIGFSNGNIGFNIGNYPQLVLIPGSPVYYAPRQNANFFFYDGLYWVYRDDDWFSSSWYNGPWEYVGPQYVPLYVLRVPVRYYRQPPQYFRGWRADAPPRWGQYWGRDWETQRSGWNHWDRRSVPAAAPLPTYQRQYRGNDYPRSPEQQHSIRTEQYRYQPRENVSREYEENRRRPDIDRPVQQRDVPNVQQPPRQQTLPTPRANPPNRGNDAPQGSQGQNDNRRDSLHREPEPPRGRPESPRPDQRRDVPDVQQPPRQQTAPNPPQQKPPAQQRFGPPTDARDTAQGSRGSANQSDNKGKENRGNDQGRDRH</sequence>
<reference evidence="3 4" key="1">
    <citation type="submission" date="2020-10" db="EMBL/GenBank/DDBJ databases">
        <title>Connecting structure to function with the recovery of over 1000 high-quality activated sludge metagenome-assembled genomes encoding full-length rRNA genes using long-read sequencing.</title>
        <authorList>
            <person name="Singleton C.M."/>
            <person name="Petriglieri F."/>
            <person name="Kristensen J.M."/>
            <person name="Kirkegaard R.H."/>
            <person name="Michaelsen T.Y."/>
            <person name="Andersen M.H."/>
            <person name="Karst S.M."/>
            <person name="Dueholm M.S."/>
            <person name="Nielsen P.H."/>
            <person name="Albertsen M."/>
        </authorList>
    </citation>
    <scope>NUCLEOTIDE SEQUENCE [LARGE SCALE GENOMIC DNA]</scope>
    <source>
        <strain evidence="3">EsbW_18-Q3-R4-48_BATAC.463</strain>
    </source>
</reference>
<dbReference type="EMBL" id="JADJMS010000009">
    <property type="protein sequence ID" value="MBK7414467.1"/>
    <property type="molecule type" value="Genomic_DNA"/>
</dbReference>
<gene>
    <name evidence="3" type="ORF">IPJ38_04480</name>
</gene>
<dbReference type="AlphaFoldDB" id="A0A935MV76"/>
<feature type="compositionally biased region" description="Polar residues" evidence="1">
    <location>
        <begin position="311"/>
        <end position="322"/>
    </location>
</feature>
<feature type="compositionally biased region" description="Low complexity" evidence="1">
    <location>
        <begin position="217"/>
        <end position="227"/>
    </location>
</feature>
<feature type="chain" id="PRO_5037254570" description="BcpO-related WXXGXW repeat protein" evidence="2">
    <location>
        <begin position="23"/>
        <end position="338"/>
    </location>
</feature>
<evidence type="ECO:0008006" key="5">
    <source>
        <dbReference type="Google" id="ProtNLM"/>
    </source>
</evidence>
<feature type="compositionally biased region" description="Basic and acidic residues" evidence="1">
    <location>
        <begin position="247"/>
        <end position="276"/>
    </location>
</feature>
<evidence type="ECO:0000313" key="4">
    <source>
        <dbReference type="Proteomes" id="UP000739411"/>
    </source>
</evidence>
<feature type="compositionally biased region" description="Basic and acidic residues" evidence="1">
    <location>
        <begin position="323"/>
        <end position="338"/>
    </location>
</feature>
<name>A0A935MV76_9RHOO</name>
<proteinExistence type="predicted"/>
<dbReference type="Proteomes" id="UP000739411">
    <property type="component" value="Unassembled WGS sequence"/>
</dbReference>
<feature type="compositionally biased region" description="Basic and acidic residues" evidence="1">
    <location>
        <begin position="175"/>
        <end position="208"/>
    </location>
</feature>